<feature type="compositionally biased region" description="Basic residues" evidence="1">
    <location>
        <begin position="66"/>
        <end position="81"/>
    </location>
</feature>
<feature type="region of interest" description="Disordered" evidence="1">
    <location>
        <begin position="66"/>
        <end position="94"/>
    </location>
</feature>
<accession>A0A699I7I3</accession>
<protein>
    <submittedName>
        <fullName evidence="2">Uncharacterized protein</fullName>
    </submittedName>
</protein>
<dbReference type="AlphaFoldDB" id="A0A699I7I3"/>
<dbReference type="EMBL" id="BKCJ010255908">
    <property type="protein sequence ID" value="GEZ23984.1"/>
    <property type="molecule type" value="Genomic_DNA"/>
</dbReference>
<sequence length="460" mass="54457">MGVKGIRLIYPMIVLFKVVTHQIEPRAKEIHTLKARIKKLEKRCNPSILHHQAWLRSVSLLSKKKKLSKKKSVSKQGRKYAKSGPTKDGNDKLDAELDEDMKYIDTEEALNEGRKSTVGTARSDDDTARPDVSTVRKNLVLLIARQLEVELQAEVERERYREEQASMDYIENLYDEVQARIDVDHELAVRWTHKEKEKYIVDERAKLFAEYFKRRKKQLVEERAATIRNKPPTKTQLRRLMMTYLTNMDMFTHNFVPIGSEEDERMIRNMNKKAEEESSDKDPDEEGVIYYEVLDKRFPILNRESKLYHYDRHGAEGIYYRIFTSDGSSRLIKTFSKMVTRFDRLYLVELYNLVMQRFESTTPEVLDLILWGDLRTMFEANTKDELWQNQEKWSLKSWIFYENYRVHILILEDGNEIHILAKRRYPLTTTTLERMMSLRLIADSASDVAYDFAKIHSKAY</sequence>
<organism evidence="2">
    <name type="scientific">Tanacetum cinerariifolium</name>
    <name type="common">Dalmatian daisy</name>
    <name type="synonym">Chrysanthemum cinerariifolium</name>
    <dbReference type="NCBI Taxonomy" id="118510"/>
    <lineage>
        <taxon>Eukaryota</taxon>
        <taxon>Viridiplantae</taxon>
        <taxon>Streptophyta</taxon>
        <taxon>Embryophyta</taxon>
        <taxon>Tracheophyta</taxon>
        <taxon>Spermatophyta</taxon>
        <taxon>Magnoliopsida</taxon>
        <taxon>eudicotyledons</taxon>
        <taxon>Gunneridae</taxon>
        <taxon>Pentapetalae</taxon>
        <taxon>asterids</taxon>
        <taxon>campanulids</taxon>
        <taxon>Asterales</taxon>
        <taxon>Asteraceae</taxon>
        <taxon>Asteroideae</taxon>
        <taxon>Anthemideae</taxon>
        <taxon>Anthemidinae</taxon>
        <taxon>Tanacetum</taxon>
    </lineage>
</organism>
<comment type="caution">
    <text evidence="2">The sequence shown here is derived from an EMBL/GenBank/DDBJ whole genome shotgun (WGS) entry which is preliminary data.</text>
</comment>
<gene>
    <name evidence="2" type="ORF">Tci_495957</name>
</gene>
<proteinExistence type="predicted"/>
<reference evidence="2" key="1">
    <citation type="journal article" date="2019" name="Sci. Rep.">
        <title>Draft genome of Tanacetum cinerariifolium, the natural source of mosquito coil.</title>
        <authorList>
            <person name="Yamashiro T."/>
            <person name="Shiraishi A."/>
            <person name="Satake H."/>
            <person name="Nakayama K."/>
        </authorList>
    </citation>
    <scope>NUCLEOTIDE SEQUENCE</scope>
</reference>
<evidence type="ECO:0000256" key="1">
    <source>
        <dbReference type="SAM" id="MobiDB-lite"/>
    </source>
</evidence>
<feature type="compositionally biased region" description="Basic and acidic residues" evidence="1">
    <location>
        <begin position="106"/>
        <end position="115"/>
    </location>
</feature>
<evidence type="ECO:0000313" key="2">
    <source>
        <dbReference type="EMBL" id="GEZ23984.1"/>
    </source>
</evidence>
<name>A0A699I7I3_TANCI</name>
<feature type="region of interest" description="Disordered" evidence="1">
    <location>
        <begin position="106"/>
        <end position="130"/>
    </location>
</feature>